<dbReference type="GO" id="GO:0000455">
    <property type="term" value="P:enzyme-directed rRNA pseudouridine synthesis"/>
    <property type="evidence" value="ECO:0007669"/>
    <property type="project" value="UniProtKB-ARBA"/>
</dbReference>
<dbReference type="InterPro" id="IPR042092">
    <property type="entry name" value="PsdUridine_s_RsuA/RluB/E/F_cat"/>
</dbReference>
<dbReference type="Gene3D" id="3.30.70.1560">
    <property type="entry name" value="Alpha-L RNA-binding motif"/>
    <property type="match status" value="1"/>
</dbReference>
<dbReference type="CDD" id="cd00165">
    <property type="entry name" value="S4"/>
    <property type="match status" value="1"/>
</dbReference>
<comment type="similarity">
    <text evidence="1">Belongs to the pseudouridine synthase RsuA family.</text>
</comment>
<dbReference type="Pfam" id="PF01479">
    <property type="entry name" value="S4"/>
    <property type="match status" value="1"/>
</dbReference>
<dbReference type="PANTHER" id="PTHR47683:SF2">
    <property type="entry name" value="RNA-BINDING S4 DOMAIN-CONTAINING PROTEIN"/>
    <property type="match status" value="1"/>
</dbReference>
<feature type="domain" description="RNA-binding S4" evidence="4">
    <location>
        <begin position="4"/>
        <end position="62"/>
    </location>
</feature>
<accession>A0A4R0XTL3</accession>
<dbReference type="SMART" id="SM00363">
    <property type="entry name" value="S4"/>
    <property type="match status" value="1"/>
</dbReference>
<dbReference type="InterPro" id="IPR002942">
    <property type="entry name" value="S4_RNA-bd"/>
</dbReference>
<dbReference type="SUPFAM" id="SSF55174">
    <property type="entry name" value="Alpha-L RNA-binding motif"/>
    <property type="match status" value="1"/>
</dbReference>
<dbReference type="OrthoDB" id="9807213at2"/>
<evidence type="ECO:0000256" key="3">
    <source>
        <dbReference type="PROSITE-ProRule" id="PRU00182"/>
    </source>
</evidence>
<dbReference type="EMBL" id="PSZP01000013">
    <property type="protein sequence ID" value="TCG11107.1"/>
    <property type="molecule type" value="Genomic_DNA"/>
</dbReference>
<dbReference type="InterPro" id="IPR036986">
    <property type="entry name" value="S4_RNA-bd_sf"/>
</dbReference>
<dbReference type="InterPro" id="IPR000748">
    <property type="entry name" value="PsdUridine_synth_RsuA/RluB/E/F"/>
</dbReference>
<evidence type="ECO:0000256" key="1">
    <source>
        <dbReference type="ARBA" id="ARBA00008348"/>
    </source>
</evidence>
<evidence type="ECO:0000313" key="5">
    <source>
        <dbReference type="EMBL" id="TCG11107.1"/>
    </source>
</evidence>
<dbReference type="NCBIfam" id="TIGR00093">
    <property type="entry name" value="pseudouridine synthase"/>
    <property type="match status" value="1"/>
</dbReference>
<proteinExistence type="inferred from homology"/>
<keyword evidence="3" id="KW-0694">RNA-binding</keyword>
<keyword evidence="6" id="KW-1185">Reference proteome</keyword>
<dbReference type="InterPro" id="IPR050343">
    <property type="entry name" value="RsuA_PseudoU_synthase"/>
</dbReference>
<dbReference type="FunFam" id="3.10.290.10:FF:000003">
    <property type="entry name" value="Pseudouridine synthase"/>
    <property type="match status" value="1"/>
</dbReference>
<protein>
    <submittedName>
        <fullName evidence="5">rRNA pseudouridine synthase</fullName>
    </submittedName>
</protein>
<dbReference type="GO" id="GO:0003723">
    <property type="term" value="F:RNA binding"/>
    <property type="evidence" value="ECO:0007669"/>
    <property type="project" value="UniProtKB-KW"/>
</dbReference>
<gene>
    <name evidence="5" type="ORF">C4B25_02215</name>
</gene>
<sequence>MNEQRIQKLISQAGVASRRKAEELIKEGKVVVNGEYAKLGDKASFKDDILVNGIPLIKQQHVYYIMNKPLKTITSLSDDRERTTVVDIIKENVYVFPVGRLDYNTTGTLILTNDGELANKLMHPSSQIPRTYRARLERPLTEQELNFLNSKKVSLDGETSEQIIQKVDAKAYLISLTQGKYHHIKRLFELVGVRVQSLSRLEFAGLTCAGLQKGAYRQLKSKEIKWLKQLVK</sequence>
<dbReference type="InterPro" id="IPR020094">
    <property type="entry name" value="TruA/RsuA/RluB/E/F_N"/>
</dbReference>
<name>A0A4R0XTL3_9MOLU</name>
<dbReference type="CDD" id="cd02870">
    <property type="entry name" value="PseudoU_synth_RsuA_like"/>
    <property type="match status" value="1"/>
</dbReference>
<dbReference type="Gene3D" id="3.10.290.10">
    <property type="entry name" value="RNA-binding S4 domain"/>
    <property type="match status" value="1"/>
</dbReference>
<evidence type="ECO:0000256" key="2">
    <source>
        <dbReference type="ARBA" id="ARBA00023235"/>
    </source>
</evidence>
<dbReference type="Proteomes" id="UP000291072">
    <property type="component" value="Unassembled WGS sequence"/>
</dbReference>
<reference evidence="5 6" key="1">
    <citation type="submission" date="2018-02" db="EMBL/GenBank/DDBJ databases">
        <title>Mycoplasma marinum and Mycoplasma todarodis sp. nov., moderately halophilic and psychrotolerant mycoplasmas isolated from cephalopods.</title>
        <authorList>
            <person name="Viver T."/>
        </authorList>
    </citation>
    <scope>NUCLEOTIDE SEQUENCE [LARGE SCALE GENOMIC DNA]</scope>
    <source>
        <strain evidence="5 6">5H</strain>
    </source>
</reference>
<dbReference type="Gene3D" id="3.30.70.580">
    <property type="entry name" value="Pseudouridine synthase I, catalytic domain, N-terminal subdomain"/>
    <property type="match status" value="1"/>
</dbReference>
<comment type="caution">
    <text evidence="5">The sequence shown here is derived from an EMBL/GenBank/DDBJ whole genome shotgun (WGS) entry which is preliminary data.</text>
</comment>
<dbReference type="SUPFAM" id="SSF55120">
    <property type="entry name" value="Pseudouridine synthase"/>
    <property type="match status" value="1"/>
</dbReference>
<dbReference type="InterPro" id="IPR006145">
    <property type="entry name" value="PsdUridine_synth_RsuA/RluA"/>
</dbReference>
<evidence type="ECO:0000259" key="4">
    <source>
        <dbReference type="SMART" id="SM00363"/>
    </source>
</evidence>
<evidence type="ECO:0000313" key="6">
    <source>
        <dbReference type="Proteomes" id="UP000291072"/>
    </source>
</evidence>
<dbReference type="PANTHER" id="PTHR47683">
    <property type="entry name" value="PSEUDOURIDINE SYNTHASE FAMILY PROTEIN-RELATED"/>
    <property type="match status" value="1"/>
</dbReference>
<dbReference type="AlphaFoldDB" id="A0A4R0XTL3"/>
<dbReference type="GO" id="GO:0120159">
    <property type="term" value="F:rRNA pseudouridine synthase activity"/>
    <property type="evidence" value="ECO:0007669"/>
    <property type="project" value="UniProtKB-ARBA"/>
</dbReference>
<dbReference type="PROSITE" id="PS50889">
    <property type="entry name" value="S4"/>
    <property type="match status" value="1"/>
</dbReference>
<organism evidence="5 6">
    <name type="scientific">Mycoplasma todarodis</name>
    <dbReference type="NCBI Taxonomy" id="1937191"/>
    <lineage>
        <taxon>Bacteria</taxon>
        <taxon>Bacillati</taxon>
        <taxon>Mycoplasmatota</taxon>
        <taxon>Mollicutes</taxon>
        <taxon>Mycoplasmataceae</taxon>
        <taxon>Mycoplasma</taxon>
    </lineage>
</organism>
<keyword evidence="2" id="KW-0413">Isomerase</keyword>
<dbReference type="InterPro" id="IPR020103">
    <property type="entry name" value="PsdUridine_synth_cat_dom_sf"/>
</dbReference>
<dbReference type="Pfam" id="PF00849">
    <property type="entry name" value="PseudoU_synth_2"/>
    <property type="match status" value="1"/>
</dbReference>